<sequence>MQRENANLVDPDQTTGYDVYITPHAELTMQYLVGSERELDTVKEAIMKLSSLPRSLDSFQRRDGIDIFATRLGLQGKYQIEYGVHSGAVTLYSFALAGAALIAQHKSEKPQLYHIKKTKGAWAIDVNNPPKTQEVKTQHAAVNGQSNDLQKAAWLMAAHLEKRYGEIQEYTLYHNPTHYMLGGKGDTWESFRDKLGITTAVTRKFVDILDRAQEKGDEIKWVAHSQGSVIFAEAVRVYEKRKQRKGSKFPTLDKHSVAFNGCAINIAHNHNRLTRMGVRYTVHNAPDDMVAQIIGLNSVTLLLKGSRGRVVGIEKFKRSVNKRKSVTDGTTTESPHTLPHGGSRDRELKLQHGLQRPSKEIQSTHDASVKKLGEGFFNKPSFFNFRGCRKR</sequence>
<name>A0A545ST20_9GAMM</name>
<feature type="region of interest" description="Disordered" evidence="1">
    <location>
        <begin position="321"/>
        <end position="363"/>
    </location>
</feature>
<dbReference type="Proteomes" id="UP000319732">
    <property type="component" value="Unassembled WGS sequence"/>
</dbReference>
<comment type="caution">
    <text evidence="2">The sequence shown here is derived from an EMBL/GenBank/DDBJ whole genome shotgun (WGS) entry which is preliminary data.</text>
</comment>
<evidence type="ECO:0008006" key="4">
    <source>
        <dbReference type="Google" id="ProtNLM"/>
    </source>
</evidence>
<protein>
    <recommendedName>
        <fullName evidence="4">Alpha/beta hydrolase</fullName>
    </recommendedName>
</protein>
<evidence type="ECO:0000256" key="1">
    <source>
        <dbReference type="SAM" id="MobiDB-lite"/>
    </source>
</evidence>
<dbReference type="EMBL" id="VHSG01000029">
    <property type="protein sequence ID" value="TQV68120.1"/>
    <property type="molecule type" value="Genomic_DNA"/>
</dbReference>
<accession>A0A545ST20</accession>
<organism evidence="2 3">
    <name type="scientific">Exilibacterium tricleocarpae</name>
    <dbReference type="NCBI Taxonomy" id="2591008"/>
    <lineage>
        <taxon>Bacteria</taxon>
        <taxon>Pseudomonadati</taxon>
        <taxon>Pseudomonadota</taxon>
        <taxon>Gammaproteobacteria</taxon>
        <taxon>Cellvibrionales</taxon>
        <taxon>Cellvibrionaceae</taxon>
        <taxon>Exilibacterium</taxon>
    </lineage>
</organism>
<evidence type="ECO:0000313" key="2">
    <source>
        <dbReference type="EMBL" id="TQV68120.1"/>
    </source>
</evidence>
<gene>
    <name evidence="2" type="ORF">FKG94_23810</name>
</gene>
<dbReference type="AlphaFoldDB" id="A0A545ST20"/>
<reference evidence="2 3" key="1">
    <citation type="submission" date="2019-06" db="EMBL/GenBank/DDBJ databases">
        <title>Whole genome sequence for Cellvibrionaceae sp. R142.</title>
        <authorList>
            <person name="Wang G."/>
        </authorList>
    </citation>
    <scope>NUCLEOTIDE SEQUENCE [LARGE SCALE GENOMIC DNA]</scope>
    <source>
        <strain evidence="2 3">R142</strain>
    </source>
</reference>
<evidence type="ECO:0000313" key="3">
    <source>
        <dbReference type="Proteomes" id="UP000319732"/>
    </source>
</evidence>
<keyword evidence="3" id="KW-1185">Reference proteome</keyword>
<proteinExistence type="predicted"/>